<proteinExistence type="predicted"/>
<feature type="domain" description="HTH araC/xylS-type" evidence="4">
    <location>
        <begin position="222"/>
        <end position="301"/>
    </location>
</feature>
<protein>
    <submittedName>
        <fullName evidence="5">Helix-turn-helix domain-containing protein</fullName>
    </submittedName>
</protein>
<dbReference type="Proteomes" id="UP000317624">
    <property type="component" value="Unassembled WGS sequence"/>
</dbReference>
<dbReference type="Gene3D" id="1.10.10.60">
    <property type="entry name" value="Homeodomain-like"/>
    <property type="match status" value="1"/>
</dbReference>
<dbReference type="RefSeq" id="WP_144845847.1">
    <property type="nucleotide sequence ID" value="NZ_VMRJ01000002.1"/>
</dbReference>
<dbReference type="SMART" id="SM00342">
    <property type="entry name" value="HTH_ARAC"/>
    <property type="match status" value="1"/>
</dbReference>
<dbReference type="AlphaFoldDB" id="A0A558BXF0"/>
<organism evidence="5 6">
    <name type="scientific">Hymenobacter setariae</name>
    <dbReference type="NCBI Taxonomy" id="2594794"/>
    <lineage>
        <taxon>Bacteria</taxon>
        <taxon>Pseudomonadati</taxon>
        <taxon>Bacteroidota</taxon>
        <taxon>Cytophagia</taxon>
        <taxon>Cytophagales</taxon>
        <taxon>Hymenobacteraceae</taxon>
        <taxon>Hymenobacter</taxon>
    </lineage>
</organism>
<accession>A0A558BXF0</accession>
<evidence type="ECO:0000259" key="4">
    <source>
        <dbReference type="PROSITE" id="PS01124"/>
    </source>
</evidence>
<evidence type="ECO:0000313" key="6">
    <source>
        <dbReference type="Proteomes" id="UP000317624"/>
    </source>
</evidence>
<dbReference type="PROSITE" id="PS01124">
    <property type="entry name" value="HTH_ARAC_FAMILY_2"/>
    <property type="match status" value="1"/>
</dbReference>
<evidence type="ECO:0000256" key="3">
    <source>
        <dbReference type="ARBA" id="ARBA00023163"/>
    </source>
</evidence>
<dbReference type="OrthoDB" id="3186094at2"/>
<dbReference type="PANTHER" id="PTHR43280:SF32">
    <property type="entry name" value="TRANSCRIPTIONAL REGULATORY PROTEIN"/>
    <property type="match status" value="1"/>
</dbReference>
<keyword evidence="1" id="KW-0805">Transcription regulation</keyword>
<evidence type="ECO:0000256" key="1">
    <source>
        <dbReference type="ARBA" id="ARBA00023015"/>
    </source>
</evidence>
<dbReference type="Pfam" id="PF12833">
    <property type="entry name" value="HTH_18"/>
    <property type="match status" value="1"/>
</dbReference>
<keyword evidence="2" id="KW-0238">DNA-binding</keyword>
<dbReference type="GO" id="GO:0043565">
    <property type="term" value="F:sequence-specific DNA binding"/>
    <property type="evidence" value="ECO:0007669"/>
    <property type="project" value="InterPro"/>
</dbReference>
<evidence type="ECO:0000313" key="5">
    <source>
        <dbReference type="EMBL" id="TVT41199.1"/>
    </source>
</evidence>
<dbReference type="InterPro" id="IPR018060">
    <property type="entry name" value="HTH_AraC"/>
</dbReference>
<keyword evidence="6" id="KW-1185">Reference proteome</keyword>
<comment type="caution">
    <text evidence="5">The sequence shown here is derived from an EMBL/GenBank/DDBJ whole genome shotgun (WGS) entry which is preliminary data.</text>
</comment>
<keyword evidence="3" id="KW-0804">Transcription</keyword>
<evidence type="ECO:0000256" key="2">
    <source>
        <dbReference type="ARBA" id="ARBA00023125"/>
    </source>
</evidence>
<sequence length="301" mass="33432">MIGLQTLAAFYADRLPLLQPDGLRGGAFSAWRLEDFLADMALVGVYSRKDFYKITLTTGPATYLCADQRLTLAPGEQALVCTNTQVPYTWDVPADGACRGYCCVFTEAFLPAHTHLRPADWAVFAPDKPAFFRLTAAQARAFGELFEKMLTEQASDYPYKYELLYHYLMECIHGALKLEPVAEPHGATAATRLAAAFGSLLASQYPIITPARQLALRTPQAFADALAVHVNHLNRALKAATGKTTTQLLAERLVQEARTLLRHTDWPISHISHCLGFEEPTHFTRLFRKYAHCSPSSLRSV</sequence>
<dbReference type="EMBL" id="VMRJ01000002">
    <property type="protein sequence ID" value="TVT41199.1"/>
    <property type="molecule type" value="Genomic_DNA"/>
</dbReference>
<reference evidence="5 6" key="1">
    <citation type="submission" date="2019-07" db="EMBL/GenBank/DDBJ databases">
        <title>Hymenobacter sp. straun FUR1 Genome sequencing and assembly.</title>
        <authorList>
            <person name="Chhetri G."/>
        </authorList>
    </citation>
    <scope>NUCLEOTIDE SEQUENCE [LARGE SCALE GENOMIC DNA]</scope>
    <source>
        <strain evidence="5 6">Fur1</strain>
    </source>
</reference>
<dbReference type="SUPFAM" id="SSF46689">
    <property type="entry name" value="Homeodomain-like"/>
    <property type="match status" value="1"/>
</dbReference>
<dbReference type="InterPro" id="IPR009057">
    <property type="entry name" value="Homeodomain-like_sf"/>
</dbReference>
<dbReference type="GO" id="GO:0003700">
    <property type="term" value="F:DNA-binding transcription factor activity"/>
    <property type="evidence" value="ECO:0007669"/>
    <property type="project" value="InterPro"/>
</dbReference>
<name>A0A558BXF0_9BACT</name>
<gene>
    <name evidence="5" type="ORF">FNT36_06980</name>
</gene>
<dbReference type="PANTHER" id="PTHR43280">
    <property type="entry name" value="ARAC-FAMILY TRANSCRIPTIONAL REGULATOR"/>
    <property type="match status" value="1"/>
</dbReference>